<organism evidence="1 2">
    <name type="scientific">Heyndrickxia acidicola</name>
    <dbReference type="NCBI Taxonomy" id="209389"/>
    <lineage>
        <taxon>Bacteria</taxon>
        <taxon>Bacillati</taxon>
        <taxon>Bacillota</taxon>
        <taxon>Bacilli</taxon>
        <taxon>Bacillales</taxon>
        <taxon>Bacillaceae</taxon>
        <taxon>Heyndrickxia</taxon>
    </lineage>
</organism>
<name>A0ABU6MD88_9BACI</name>
<accession>A0ABU6MD88</accession>
<dbReference type="SUPFAM" id="SSF81301">
    <property type="entry name" value="Nucleotidyltransferase"/>
    <property type="match status" value="1"/>
</dbReference>
<dbReference type="InterPro" id="IPR007344">
    <property type="entry name" value="GrpB/CoaE"/>
</dbReference>
<proteinExistence type="predicted"/>
<dbReference type="PANTHER" id="PTHR34822:SF1">
    <property type="entry name" value="GRPB FAMILY PROTEIN"/>
    <property type="match status" value="1"/>
</dbReference>
<protein>
    <submittedName>
        <fullName evidence="1">GrpB family protein</fullName>
    </submittedName>
</protein>
<reference evidence="1 2" key="1">
    <citation type="submission" date="2023-03" db="EMBL/GenBank/DDBJ databases">
        <title>Bacillus Genome Sequencing.</title>
        <authorList>
            <person name="Dunlap C."/>
        </authorList>
    </citation>
    <scope>NUCLEOTIDE SEQUENCE [LARGE SCALE GENOMIC DNA]</scope>
    <source>
        <strain evidence="1 2">B-23453</strain>
    </source>
</reference>
<evidence type="ECO:0000313" key="1">
    <source>
        <dbReference type="EMBL" id="MED1202631.1"/>
    </source>
</evidence>
<dbReference type="RefSeq" id="WP_066270546.1">
    <property type="nucleotide sequence ID" value="NZ_JARMAB010000007.1"/>
</dbReference>
<dbReference type="PANTHER" id="PTHR34822">
    <property type="entry name" value="GRPB DOMAIN PROTEIN (AFU_ORTHOLOGUE AFUA_1G01530)"/>
    <property type="match status" value="1"/>
</dbReference>
<dbReference type="Gene3D" id="3.30.460.10">
    <property type="entry name" value="Beta Polymerase, domain 2"/>
    <property type="match status" value="1"/>
</dbReference>
<sequence>MREVRVVCYDASWKDIFWSESFALKEVLKDNVSHIHHIGSTAIPGMSAKPIIDILIEAYTLEAVDSREGELGELGYSAYGENGILNRRFFSKGGDRRTHHVHIYQAGDRNIERHLAFRDYLISYPEKAKEYSGQKRMLAAKYPCDIEGYIAGKDELVKRLEAEALFWYRSR</sequence>
<comment type="caution">
    <text evidence="1">The sequence shown here is derived from an EMBL/GenBank/DDBJ whole genome shotgun (WGS) entry which is preliminary data.</text>
</comment>
<evidence type="ECO:0000313" key="2">
    <source>
        <dbReference type="Proteomes" id="UP001341444"/>
    </source>
</evidence>
<gene>
    <name evidence="1" type="ORF">P4T90_05930</name>
</gene>
<dbReference type="Pfam" id="PF04229">
    <property type="entry name" value="GrpB"/>
    <property type="match status" value="1"/>
</dbReference>
<keyword evidence="2" id="KW-1185">Reference proteome</keyword>
<dbReference type="Proteomes" id="UP001341444">
    <property type="component" value="Unassembled WGS sequence"/>
</dbReference>
<dbReference type="EMBL" id="JARMAB010000007">
    <property type="protein sequence ID" value="MED1202631.1"/>
    <property type="molecule type" value="Genomic_DNA"/>
</dbReference>
<dbReference type="InterPro" id="IPR043519">
    <property type="entry name" value="NT_sf"/>
</dbReference>